<feature type="region of interest" description="Disordered" evidence="10">
    <location>
        <begin position="290"/>
        <end position="316"/>
    </location>
</feature>
<keyword evidence="2" id="KW-0813">Transport</keyword>
<dbReference type="EMBL" id="ML978125">
    <property type="protein sequence ID" value="KAF2099659.1"/>
    <property type="molecule type" value="Genomic_DNA"/>
</dbReference>
<keyword evidence="6 11" id="KW-1133">Transmembrane helix</keyword>
<gene>
    <name evidence="13" type="ORF">NA57DRAFT_55607</name>
</gene>
<dbReference type="Pfam" id="PF03908">
    <property type="entry name" value="Sec20"/>
    <property type="match status" value="1"/>
</dbReference>
<sequence length="417" mass="46679">MAMGAQAQSIFARLTTVSENNKSTIQLIHKLGKTDEGDLREELSSEIHDSLNQQEDELELLRQDAEDATAGATPTSARHRNSERDREKTRLNIQVARLGEDLRQSRIQFRKAQIQAKRNAQLAKQQERHLRLVSIQEGSKSGNTTPVPGRKRGQEKLTQDELVASASTDVTAALRRTQQLMQTELSRSQFAQETLDQSTQALGDLSERYTDLDTLLSSSKTLLSTLVRSQKSDTWYLETTFYILLATISWLVFRRFLYGPLWWLLWLPLKLVYKSLVLIFVGAGAGVAGSSASVSPSTSLIVKPSAKGRSPERPVGAQFQQPYIPVGRGGYGAGQVPDPSVLGSISQQVGQMAEETRKSEQPKPDKKDEEKKDEPVRRGDGTILEESDAPRNPKKRMFDAKVEQEKYEAEQRKKDEL</sequence>
<dbReference type="GO" id="GO:0005484">
    <property type="term" value="F:SNAP receptor activity"/>
    <property type="evidence" value="ECO:0007669"/>
    <property type="project" value="InterPro"/>
</dbReference>
<dbReference type="AlphaFoldDB" id="A0A9P4IEW0"/>
<accession>A0A9P4IEW0</accession>
<evidence type="ECO:0000256" key="1">
    <source>
        <dbReference type="ARBA" id="ARBA00004163"/>
    </source>
</evidence>
<evidence type="ECO:0000256" key="3">
    <source>
        <dbReference type="ARBA" id="ARBA00022692"/>
    </source>
</evidence>
<keyword evidence="5" id="KW-0931">ER-Golgi transport</keyword>
<keyword evidence="8 11" id="KW-0472">Membrane</keyword>
<feature type="compositionally biased region" description="Basic and acidic residues" evidence="10">
    <location>
        <begin position="354"/>
        <end position="380"/>
    </location>
</feature>
<feature type="region of interest" description="Disordered" evidence="10">
    <location>
        <begin position="133"/>
        <end position="159"/>
    </location>
</feature>
<evidence type="ECO:0000256" key="11">
    <source>
        <dbReference type="SAM" id="Phobius"/>
    </source>
</evidence>
<feature type="region of interest" description="Disordered" evidence="10">
    <location>
        <begin position="346"/>
        <end position="417"/>
    </location>
</feature>
<feature type="compositionally biased region" description="Polar residues" evidence="10">
    <location>
        <begin position="136"/>
        <end position="146"/>
    </location>
</feature>
<comment type="subcellular location">
    <subcellularLocation>
        <location evidence="1">Endoplasmic reticulum membrane</location>
        <topology evidence="1">Single-pass type IV membrane protein</topology>
    </subcellularLocation>
</comment>
<feature type="domain" description="Sec20 C-terminal" evidence="12">
    <location>
        <begin position="166"/>
        <end position="255"/>
    </location>
</feature>
<evidence type="ECO:0000256" key="2">
    <source>
        <dbReference type="ARBA" id="ARBA00022448"/>
    </source>
</evidence>
<keyword evidence="3 11" id="KW-0812">Transmembrane</keyword>
<evidence type="ECO:0000256" key="9">
    <source>
        <dbReference type="ARBA" id="ARBA00037934"/>
    </source>
</evidence>
<evidence type="ECO:0000256" key="6">
    <source>
        <dbReference type="ARBA" id="ARBA00022989"/>
    </source>
</evidence>
<keyword evidence="4" id="KW-0256">Endoplasmic reticulum</keyword>
<organism evidence="13 14">
    <name type="scientific">Rhizodiscina lignyota</name>
    <dbReference type="NCBI Taxonomy" id="1504668"/>
    <lineage>
        <taxon>Eukaryota</taxon>
        <taxon>Fungi</taxon>
        <taxon>Dikarya</taxon>
        <taxon>Ascomycota</taxon>
        <taxon>Pezizomycotina</taxon>
        <taxon>Dothideomycetes</taxon>
        <taxon>Pleosporomycetidae</taxon>
        <taxon>Aulographales</taxon>
        <taxon>Rhizodiscinaceae</taxon>
        <taxon>Rhizodiscina</taxon>
    </lineage>
</organism>
<keyword evidence="14" id="KW-1185">Reference proteome</keyword>
<evidence type="ECO:0000256" key="10">
    <source>
        <dbReference type="SAM" id="MobiDB-lite"/>
    </source>
</evidence>
<evidence type="ECO:0000256" key="7">
    <source>
        <dbReference type="ARBA" id="ARBA00023054"/>
    </source>
</evidence>
<feature type="transmembrane region" description="Helical" evidence="11">
    <location>
        <begin position="273"/>
        <end position="294"/>
    </location>
</feature>
<evidence type="ECO:0000256" key="5">
    <source>
        <dbReference type="ARBA" id="ARBA00022892"/>
    </source>
</evidence>
<dbReference type="PANTHER" id="PTHR12825:SF0">
    <property type="entry name" value="VESICLE TRANSPORT PROTEIN SEC20"/>
    <property type="match status" value="1"/>
</dbReference>
<dbReference type="InterPro" id="IPR005606">
    <property type="entry name" value="Sec20"/>
</dbReference>
<comment type="similarity">
    <text evidence="9">Belongs to the SEC20 family.</text>
</comment>
<comment type="caution">
    <text evidence="13">The sequence shown here is derived from an EMBL/GenBank/DDBJ whole genome shotgun (WGS) entry which is preliminary data.</text>
</comment>
<feature type="compositionally biased region" description="Basic and acidic residues" evidence="10">
    <location>
        <begin position="388"/>
        <end position="417"/>
    </location>
</feature>
<proteinExistence type="inferred from homology"/>
<name>A0A9P4IEW0_9PEZI</name>
<dbReference type="PANTHER" id="PTHR12825">
    <property type="entry name" value="BNIP1-RELATED"/>
    <property type="match status" value="1"/>
</dbReference>
<evidence type="ECO:0000313" key="14">
    <source>
        <dbReference type="Proteomes" id="UP000799772"/>
    </source>
</evidence>
<dbReference type="OrthoDB" id="46868at2759"/>
<dbReference type="GO" id="GO:0031201">
    <property type="term" value="C:SNARE complex"/>
    <property type="evidence" value="ECO:0007669"/>
    <property type="project" value="TreeGrafter"/>
</dbReference>
<protein>
    <submittedName>
        <fullName evidence="13">Sec20-domain-containing protein</fullName>
    </submittedName>
</protein>
<dbReference type="Proteomes" id="UP000799772">
    <property type="component" value="Unassembled WGS sequence"/>
</dbReference>
<dbReference type="GO" id="GO:0006890">
    <property type="term" value="P:retrograde vesicle-mediated transport, Golgi to endoplasmic reticulum"/>
    <property type="evidence" value="ECO:0007669"/>
    <property type="project" value="InterPro"/>
</dbReference>
<evidence type="ECO:0000256" key="8">
    <source>
        <dbReference type="ARBA" id="ARBA00023136"/>
    </source>
</evidence>
<dbReference type="GO" id="GO:0005789">
    <property type="term" value="C:endoplasmic reticulum membrane"/>
    <property type="evidence" value="ECO:0007669"/>
    <property type="project" value="UniProtKB-SubCell"/>
</dbReference>
<evidence type="ECO:0000313" key="13">
    <source>
        <dbReference type="EMBL" id="KAF2099659.1"/>
    </source>
</evidence>
<feature type="region of interest" description="Disordered" evidence="10">
    <location>
        <begin position="67"/>
        <end position="88"/>
    </location>
</feature>
<evidence type="ECO:0000259" key="12">
    <source>
        <dbReference type="Pfam" id="PF03908"/>
    </source>
</evidence>
<evidence type="ECO:0000256" key="4">
    <source>
        <dbReference type="ARBA" id="ARBA00022824"/>
    </source>
</evidence>
<reference evidence="13" key="1">
    <citation type="journal article" date="2020" name="Stud. Mycol.">
        <title>101 Dothideomycetes genomes: a test case for predicting lifestyles and emergence of pathogens.</title>
        <authorList>
            <person name="Haridas S."/>
            <person name="Albert R."/>
            <person name="Binder M."/>
            <person name="Bloem J."/>
            <person name="Labutti K."/>
            <person name="Salamov A."/>
            <person name="Andreopoulos B."/>
            <person name="Baker S."/>
            <person name="Barry K."/>
            <person name="Bills G."/>
            <person name="Bluhm B."/>
            <person name="Cannon C."/>
            <person name="Castanera R."/>
            <person name="Culley D."/>
            <person name="Daum C."/>
            <person name="Ezra D."/>
            <person name="Gonzalez J."/>
            <person name="Henrissat B."/>
            <person name="Kuo A."/>
            <person name="Liang C."/>
            <person name="Lipzen A."/>
            <person name="Lutzoni F."/>
            <person name="Magnuson J."/>
            <person name="Mondo S."/>
            <person name="Nolan M."/>
            <person name="Ohm R."/>
            <person name="Pangilinan J."/>
            <person name="Park H.-J."/>
            <person name="Ramirez L."/>
            <person name="Alfaro M."/>
            <person name="Sun H."/>
            <person name="Tritt A."/>
            <person name="Yoshinaga Y."/>
            <person name="Zwiers L.-H."/>
            <person name="Turgeon B."/>
            <person name="Goodwin S."/>
            <person name="Spatafora J."/>
            <person name="Crous P."/>
            <person name="Grigoriev I."/>
        </authorList>
    </citation>
    <scope>NUCLEOTIDE SEQUENCE</scope>
    <source>
        <strain evidence="13">CBS 133067</strain>
    </source>
</reference>
<dbReference type="InterPro" id="IPR056173">
    <property type="entry name" value="Sec20_C"/>
</dbReference>
<feature type="transmembrane region" description="Helical" evidence="11">
    <location>
        <begin position="235"/>
        <end position="253"/>
    </location>
</feature>
<keyword evidence="7" id="KW-0175">Coiled coil</keyword>